<keyword evidence="3" id="KW-1185">Reference proteome</keyword>
<dbReference type="EMBL" id="KI968695">
    <property type="protein sequence ID" value="EUN32219.1"/>
    <property type="molecule type" value="Genomic_DNA"/>
</dbReference>
<dbReference type="HOGENOM" id="CLU_120559_0_0_1"/>
<protein>
    <submittedName>
        <fullName evidence="2">Uncharacterized protein</fullName>
    </submittedName>
</protein>
<dbReference type="Proteomes" id="UP000054337">
    <property type="component" value="Unassembled WGS sequence"/>
</dbReference>
<sequence length="143" mass="15959">MLNLRPGWRSKEQVFAVRLRGVHSRQGREGRKAEGGGARQQHVELDAGTYVVGTCPRPSIHPHTPTYICTHIHLYPPCSWATPAPVTHRAHRSKQLTSTSEAHANARGTSTSTSMTDEQWRRERQPASQPADPVQVCEGKDNY</sequence>
<dbReference type="GeneID" id="26255220"/>
<organism evidence="2 3">
    <name type="scientific">Bipolaris victoriae (strain FI3)</name>
    <name type="common">Victoria blight of oats agent</name>
    <name type="synonym">Cochliobolus victoriae</name>
    <dbReference type="NCBI Taxonomy" id="930091"/>
    <lineage>
        <taxon>Eukaryota</taxon>
        <taxon>Fungi</taxon>
        <taxon>Dikarya</taxon>
        <taxon>Ascomycota</taxon>
        <taxon>Pezizomycotina</taxon>
        <taxon>Dothideomycetes</taxon>
        <taxon>Pleosporomycetidae</taxon>
        <taxon>Pleosporales</taxon>
        <taxon>Pleosporineae</taxon>
        <taxon>Pleosporaceae</taxon>
        <taxon>Bipolaris</taxon>
    </lineage>
</organism>
<feature type="compositionally biased region" description="Polar residues" evidence="1">
    <location>
        <begin position="95"/>
        <end position="117"/>
    </location>
</feature>
<accession>W7EZ63</accession>
<proteinExistence type="predicted"/>
<evidence type="ECO:0000256" key="1">
    <source>
        <dbReference type="SAM" id="MobiDB-lite"/>
    </source>
</evidence>
<evidence type="ECO:0000313" key="2">
    <source>
        <dbReference type="EMBL" id="EUN32219.1"/>
    </source>
</evidence>
<reference evidence="2 3" key="1">
    <citation type="journal article" date="2013" name="PLoS Genet.">
        <title>Comparative genome structure, secondary metabolite, and effector coding capacity across Cochliobolus pathogens.</title>
        <authorList>
            <person name="Condon B.J."/>
            <person name="Leng Y."/>
            <person name="Wu D."/>
            <person name="Bushley K.E."/>
            <person name="Ohm R.A."/>
            <person name="Otillar R."/>
            <person name="Martin J."/>
            <person name="Schackwitz W."/>
            <person name="Grimwood J."/>
            <person name="MohdZainudin N."/>
            <person name="Xue C."/>
            <person name="Wang R."/>
            <person name="Manning V.A."/>
            <person name="Dhillon B."/>
            <person name="Tu Z.J."/>
            <person name="Steffenson B.J."/>
            <person name="Salamov A."/>
            <person name="Sun H."/>
            <person name="Lowry S."/>
            <person name="LaButti K."/>
            <person name="Han J."/>
            <person name="Copeland A."/>
            <person name="Lindquist E."/>
            <person name="Barry K."/>
            <person name="Schmutz J."/>
            <person name="Baker S.E."/>
            <person name="Ciuffetti L.M."/>
            <person name="Grigoriev I.V."/>
            <person name="Zhong S."/>
            <person name="Turgeon B.G."/>
        </authorList>
    </citation>
    <scope>NUCLEOTIDE SEQUENCE [LARGE SCALE GENOMIC DNA]</scope>
    <source>
        <strain evidence="2 3">FI3</strain>
    </source>
</reference>
<evidence type="ECO:0000313" key="3">
    <source>
        <dbReference type="Proteomes" id="UP000054337"/>
    </source>
</evidence>
<dbReference type="AlphaFoldDB" id="W7EZ63"/>
<name>W7EZ63_BIPV3</name>
<gene>
    <name evidence="2" type="ORF">COCVIDRAFT_33415</name>
</gene>
<feature type="region of interest" description="Disordered" evidence="1">
    <location>
        <begin position="83"/>
        <end position="143"/>
    </location>
</feature>
<dbReference type="RefSeq" id="XP_014561800.1">
    <property type="nucleotide sequence ID" value="XM_014706314.1"/>
</dbReference>